<accession>A0A5P2CLZ1</accession>
<feature type="compositionally biased region" description="Basic and acidic residues" evidence="1">
    <location>
        <begin position="62"/>
        <end position="71"/>
    </location>
</feature>
<feature type="region of interest" description="Disordered" evidence="1">
    <location>
        <begin position="31"/>
        <end position="71"/>
    </location>
</feature>
<sequence length="71" mass="7259">MPLTGSRIAPAVRSVTVTALAIGVLSLTGCTDGTGTRDEGAATLVTRPTDQHSTVPLPGSNRRTERNPVCG</sequence>
<dbReference type="EMBL" id="CP029191">
    <property type="protein sequence ID" value="QES43117.1"/>
    <property type="molecule type" value="Genomic_DNA"/>
</dbReference>
<dbReference type="AlphaFoldDB" id="A0A5P2CLZ1"/>
<evidence type="ECO:0000256" key="1">
    <source>
        <dbReference type="SAM" id="MobiDB-lite"/>
    </source>
</evidence>
<dbReference type="RefSeq" id="WP_150185526.1">
    <property type="nucleotide sequence ID" value="NZ_CP029191.1"/>
</dbReference>
<proteinExistence type="predicted"/>
<name>A0A5P2CLZ1_STRVZ</name>
<gene>
    <name evidence="2" type="ORF">DEJ49_20910</name>
</gene>
<protein>
    <submittedName>
        <fullName evidence="2">Uncharacterized protein</fullName>
    </submittedName>
</protein>
<reference evidence="2 3" key="1">
    <citation type="submission" date="2018-05" db="EMBL/GenBank/DDBJ databases">
        <title>Streptomyces venezuelae.</title>
        <authorList>
            <person name="Kim W."/>
            <person name="Lee N."/>
            <person name="Cho B.-K."/>
        </authorList>
    </citation>
    <scope>NUCLEOTIDE SEQUENCE [LARGE SCALE GENOMIC DNA]</scope>
    <source>
        <strain evidence="2 3">ATCC 14585</strain>
    </source>
</reference>
<evidence type="ECO:0000313" key="3">
    <source>
        <dbReference type="Proteomes" id="UP000324015"/>
    </source>
</evidence>
<evidence type="ECO:0000313" key="2">
    <source>
        <dbReference type="EMBL" id="QES43117.1"/>
    </source>
</evidence>
<dbReference type="PROSITE" id="PS51257">
    <property type="entry name" value="PROKAR_LIPOPROTEIN"/>
    <property type="match status" value="1"/>
</dbReference>
<organism evidence="2 3">
    <name type="scientific">Streptomyces venezuelae</name>
    <dbReference type="NCBI Taxonomy" id="54571"/>
    <lineage>
        <taxon>Bacteria</taxon>
        <taxon>Bacillati</taxon>
        <taxon>Actinomycetota</taxon>
        <taxon>Actinomycetes</taxon>
        <taxon>Kitasatosporales</taxon>
        <taxon>Streptomycetaceae</taxon>
        <taxon>Streptomyces</taxon>
    </lineage>
</organism>
<dbReference type="Proteomes" id="UP000324015">
    <property type="component" value="Chromosome"/>
</dbReference>